<evidence type="ECO:0000256" key="4">
    <source>
        <dbReference type="ARBA" id="ARBA00023163"/>
    </source>
</evidence>
<evidence type="ECO:0000313" key="7">
    <source>
        <dbReference type="Proteomes" id="UP000281112"/>
    </source>
</evidence>
<dbReference type="EMBL" id="RJVQ01000005">
    <property type="protein sequence ID" value="RQW62677.1"/>
    <property type="molecule type" value="Genomic_DNA"/>
</dbReference>
<dbReference type="PANTHER" id="PTHR30537:SF5">
    <property type="entry name" value="HTH-TYPE TRANSCRIPTIONAL ACTIVATOR TTDR-RELATED"/>
    <property type="match status" value="1"/>
</dbReference>
<keyword evidence="7" id="KW-1185">Reference proteome</keyword>
<organism evidence="6 7">
    <name type="scientific">Vibrio viridaestus</name>
    <dbReference type="NCBI Taxonomy" id="2487322"/>
    <lineage>
        <taxon>Bacteria</taxon>
        <taxon>Pseudomonadati</taxon>
        <taxon>Pseudomonadota</taxon>
        <taxon>Gammaproteobacteria</taxon>
        <taxon>Vibrionales</taxon>
        <taxon>Vibrionaceae</taxon>
        <taxon>Vibrio</taxon>
    </lineage>
</organism>
<feature type="domain" description="HTH lysR-type" evidence="5">
    <location>
        <begin position="10"/>
        <end position="65"/>
    </location>
</feature>
<dbReference type="Pfam" id="PF03466">
    <property type="entry name" value="LysR_substrate"/>
    <property type="match status" value="1"/>
</dbReference>
<dbReference type="PROSITE" id="PS50931">
    <property type="entry name" value="HTH_LYSR"/>
    <property type="match status" value="1"/>
</dbReference>
<dbReference type="Gene3D" id="3.40.190.290">
    <property type="match status" value="1"/>
</dbReference>
<dbReference type="Gene3D" id="1.10.10.10">
    <property type="entry name" value="Winged helix-like DNA-binding domain superfamily/Winged helix DNA-binding domain"/>
    <property type="match status" value="1"/>
</dbReference>
<dbReference type="FunFam" id="1.10.10.10:FF:000001">
    <property type="entry name" value="LysR family transcriptional regulator"/>
    <property type="match status" value="1"/>
</dbReference>
<comment type="similarity">
    <text evidence="1">Belongs to the LysR transcriptional regulatory family.</text>
</comment>
<dbReference type="SUPFAM" id="SSF46785">
    <property type="entry name" value="Winged helix' DNA-binding domain"/>
    <property type="match status" value="1"/>
</dbReference>
<sequence length="306" mass="34468">MLQTKLISLLPDLATFILIVQEGSFTAAAKKLDITPSALSKLITRLEKSLGVKLFERTTRSLVITQAGQRVYEQSVIMVNAAQQAIEMSTADHLEPVGSITVSAPEAFLFSVLQPFVIPFLKQYPDIQLKLRAVDGNIDLIKENIDIAFLLTDKPDEKLVLKEICTTHLVLCASPNYLEQRGIPDHPNDLQQHDCLYLAETSRDNTWTFQQGDALFSVEVSGRYALNHSQMRLNGVKSGLGIGIFHDFVVKDALEKGEVVRVLEPWTIRSNYHGAIVMQYAQTQFMPNRIRVFLDFMSDKLKERFS</sequence>
<gene>
    <name evidence="6" type="ORF">EES38_13200</name>
</gene>
<evidence type="ECO:0000256" key="2">
    <source>
        <dbReference type="ARBA" id="ARBA00023015"/>
    </source>
</evidence>
<proteinExistence type="inferred from homology"/>
<evidence type="ECO:0000313" key="6">
    <source>
        <dbReference type="EMBL" id="RQW62677.1"/>
    </source>
</evidence>
<dbReference type="InterPro" id="IPR058163">
    <property type="entry name" value="LysR-type_TF_proteobact-type"/>
</dbReference>
<dbReference type="GO" id="GO:0043565">
    <property type="term" value="F:sequence-specific DNA binding"/>
    <property type="evidence" value="ECO:0007669"/>
    <property type="project" value="TreeGrafter"/>
</dbReference>
<protein>
    <submittedName>
        <fullName evidence="6">LysR family transcriptional regulator</fullName>
    </submittedName>
</protein>
<dbReference type="AlphaFoldDB" id="A0A3N9TEL2"/>
<dbReference type="Pfam" id="PF00126">
    <property type="entry name" value="HTH_1"/>
    <property type="match status" value="1"/>
</dbReference>
<dbReference type="RefSeq" id="WP_124937672.1">
    <property type="nucleotide sequence ID" value="NZ_RJVQ01000005.1"/>
</dbReference>
<keyword evidence="3" id="KW-0238">DNA-binding</keyword>
<name>A0A3N9TEL2_9VIBR</name>
<dbReference type="InterPro" id="IPR036388">
    <property type="entry name" value="WH-like_DNA-bd_sf"/>
</dbReference>
<dbReference type="Proteomes" id="UP000281112">
    <property type="component" value="Unassembled WGS sequence"/>
</dbReference>
<dbReference type="GO" id="GO:0003700">
    <property type="term" value="F:DNA-binding transcription factor activity"/>
    <property type="evidence" value="ECO:0007669"/>
    <property type="project" value="InterPro"/>
</dbReference>
<accession>A0A3N9TEL2</accession>
<dbReference type="InterPro" id="IPR000847">
    <property type="entry name" value="LysR_HTH_N"/>
</dbReference>
<evidence type="ECO:0000259" key="5">
    <source>
        <dbReference type="PROSITE" id="PS50931"/>
    </source>
</evidence>
<keyword evidence="4" id="KW-0804">Transcription</keyword>
<dbReference type="PANTHER" id="PTHR30537">
    <property type="entry name" value="HTH-TYPE TRANSCRIPTIONAL REGULATOR"/>
    <property type="match status" value="1"/>
</dbReference>
<dbReference type="SUPFAM" id="SSF53850">
    <property type="entry name" value="Periplasmic binding protein-like II"/>
    <property type="match status" value="1"/>
</dbReference>
<dbReference type="InterPro" id="IPR036390">
    <property type="entry name" value="WH_DNA-bd_sf"/>
</dbReference>
<evidence type="ECO:0000256" key="3">
    <source>
        <dbReference type="ARBA" id="ARBA00023125"/>
    </source>
</evidence>
<keyword evidence="2" id="KW-0805">Transcription regulation</keyword>
<dbReference type="OrthoDB" id="9786526at2"/>
<dbReference type="PRINTS" id="PR00039">
    <property type="entry name" value="HTHLYSR"/>
</dbReference>
<dbReference type="CDD" id="cd08422">
    <property type="entry name" value="PBP2_CrgA_like"/>
    <property type="match status" value="1"/>
</dbReference>
<comment type="caution">
    <text evidence="6">The sequence shown here is derived from an EMBL/GenBank/DDBJ whole genome shotgun (WGS) entry which is preliminary data.</text>
</comment>
<reference evidence="6 7" key="1">
    <citation type="submission" date="2018-11" db="EMBL/GenBank/DDBJ databases">
        <title>Vibrio LJC006 sp. nov., isolated from seawater during the bloom of the enteromorpha.</title>
        <authorList>
            <person name="Liang J."/>
        </authorList>
    </citation>
    <scope>NUCLEOTIDE SEQUENCE [LARGE SCALE GENOMIC DNA]</scope>
    <source>
        <strain evidence="6 7">LJC006</strain>
    </source>
</reference>
<dbReference type="InterPro" id="IPR005119">
    <property type="entry name" value="LysR_subst-bd"/>
</dbReference>
<evidence type="ECO:0000256" key="1">
    <source>
        <dbReference type="ARBA" id="ARBA00009437"/>
    </source>
</evidence>
<dbReference type="GO" id="GO:0006351">
    <property type="term" value="P:DNA-templated transcription"/>
    <property type="evidence" value="ECO:0007669"/>
    <property type="project" value="TreeGrafter"/>
</dbReference>